<reference evidence="1" key="1">
    <citation type="journal article" date="2022" name="bioRxiv">
        <title>Sequencing and chromosome-scale assembly of the giantPleurodeles waltlgenome.</title>
        <authorList>
            <person name="Brown T."/>
            <person name="Elewa A."/>
            <person name="Iarovenko S."/>
            <person name="Subramanian E."/>
            <person name="Araus A.J."/>
            <person name="Petzold A."/>
            <person name="Susuki M."/>
            <person name="Suzuki K.-i.T."/>
            <person name="Hayashi T."/>
            <person name="Toyoda A."/>
            <person name="Oliveira C."/>
            <person name="Osipova E."/>
            <person name="Leigh N.D."/>
            <person name="Simon A."/>
            <person name="Yun M.H."/>
        </authorList>
    </citation>
    <scope>NUCLEOTIDE SEQUENCE</scope>
    <source>
        <strain evidence="1">20211129_DDA</strain>
        <tissue evidence="1">Liver</tissue>
    </source>
</reference>
<proteinExistence type="predicted"/>
<evidence type="ECO:0000313" key="1">
    <source>
        <dbReference type="EMBL" id="KAJ1190746.1"/>
    </source>
</evidence>
<accession>A0AAV7UQ82</accession>
<organism evidence="1 2">
    <name type="scientific">Pleurodeles waltl</name>
    <name type="common">Iberian ribbed newt</name>
    <dbReference type="NCBI Taxonomy" id="8319"/>
    <lineage>
        <taxon>Eukaryota</taxon>
        <taxon>Metazoa</taxon>
        <taxon>Chordata</taxon>
        <taxon>Craniata</taxon>
        <taxon>Vertebrata</taxon>
        <taxon>Euteleostomi</taxon>
        <taxon>Amphibia</taxon>
        <taxon>Batrachia</taxon>
        <taxon>Caudata</taxon>
        <taxon>Salamandroidea</taxon>
        <taxon>Salamandridae</taxon>
        <taxon>Pleurodelinae</taxon>
        <taxon>Pleurodeles</taxon>
    </lineage>
</organism>
<sequence length="79" mass="8700">MLRSYRPVSSCGPIIRQMLIAYRLSKRLQPSQGMQPSTGTYCVALARSVPQAEASEGIKGSMVCEVFCREHSVASMFSQ</sequence>
<protein>
    <submittedName>
        <fullName evidence="1">Uncharacterized protein</fullName>
    </submittedName>
</protein>
<dbReference type="Proteomes" id="UP001066276">
    <property type="component" value="Chromosome 2_2"/>
</dbReference>
<evidence type="ECO:0000313" key="2">
    <source>
        <dbReference type="Proteomes" id="UP001066276"/>
    </source>
</evidence>
<comment type="caution">
    <text evidence="1">The sequence shown here is derived from an EMBL/GenBank/DDBJ whole genome shotgun (WGS) entry which is preliminary data.</text>
</comment>
<gene>
    <name evidence="1" type="ORF">NDU88_000068</name>
</gene>
<keyword evidence="2" id="KW-1185">Reference proteome</keyword>
<dbReference type="AlphaFoldDB" id="A0AAV7UQ82"/>
<dbReference type="EMBL" id="JANPWB010000004">
    <property type="protein sequence ID" value="KAJ1190746.1"/>
    <property type="molecule type" value="Genomic_DNA"/>
</dbReference>
<name>A0AAV7UQ82_PLEWA</name>